<evidence type="ECO:0000313" key="2">
    <source>
        <dbReference type="EMBL" id="GFR48300.1"/>
    </source>
</evidence>
<evidence type="ECO:0000313" key="3">
    <source>
        <dbReference type="Proteomes" id="UP001054857"/>
    </source>
</evidence>
<dbReference type="EMBL" id="BMAR01000023">
    <property type="protein sequence ID" value="GFR48300.1"/>
    <property type="molecule type" value="Genomic_DNA"/>
</dbReference>
<dbReference type="AlphaFoldDB" id="A0AAD3DUF2"/>
<protein>
    <submittedName>
        <fullName evidence="2">Uncharacterized protein</fullName>
    </submittedName>
</protein>
<feature type="region of interest" description="Disordered" evidence="1">
    <location>
        <begin position="477"/>
        <end position="523"/>
    </location>
</feature>
<comment type="caution">
    <text evidence="2">The sequence shown here is derived from an EMBL/GenBank/DDBJ whole genome shotgun (WGS) entry which is preliminary data.</text>
</comment>
<reference evidence="2 3" key="1">
    <citation type="journal article" date="2021" name="Sci. Rep.">
        <title>Genome sequencing of the multicellular alga Astrephomene provides insights into convergent evolution of germ-soma differentiation.</title>
        <authorList>
            <person name="Yamashita S."/>
            <person name="Yamamoto K."/>
            <person name="Matsuzaki R."/>
            <person name="Suzuki S."/>
            <person name="Yamaguchi H."/>
            <person name="Hirooka S."/>
            <person name="Minakuchi Y."/>
            <person name="Miyagishima S."/>
            <person name="Kawachi M."/>
            <person name="Toyoda A."/>
            <person name="Nozaki H."/>
        </authorList>
    </citation>
    <scope>NUCLEOTIDE SEQUENCE [LARGE SCALE GENOMIC DNA]</scope>
    <source>
        <strain evidence="2 3">NIES-4017</strain>
    </source>
</reference>
<evidence type="ECO:0000256" key="1">
    <source>
        <dbReference type="SAM" id="MobiDB-lite"/>
    </source>
</evidence>
<feature type="compositionally biased region" description="Low complexity" evidence="1">
    <location>
        <begin position="499"/>
        <end position="518"/>
    </location>
</feature>
<dbReference type="Proteomes" id="UP001054857">
    <property type="component" value="Unassembled WGS sequence"/>
</dbReference>
<accession>A0AAD3DUF2</accession>
<sequence>PLFGAAAAQQHQQHQQQALRALLESMRTAAPECNAHDVANGMWALARLRLLAPPVAPSGTAAPQPPSSTSENATEGGDAVEGTSGPPQPALRDWGLEDPGPRKTVRRQSQPVPEVVAAATAGPAATAESDMTSRTPAGLLHADLQAAGSVLLHVSCRRLLQYNPQQLANTAWAAAVLELQPPPSWVAAFWPAALAALPYMRTEELVATATASTRIGLQPSGEWLAAVLDLTAEAMRQAAGPEERNQAGKESSNPALGQAGYPFADSATAKWSNDGAPKRLRIQATGRCLASLLWCVAAWRVRVPAAWTAAVLARLEALAVQEGSLEPASLATALQAMARIGLRPDALVAGWTRRVVEGHVAAATGAASGSGCGVRRQRMRTTDASLAAATAVVSWESDADRDALAREGEWNAMDCGSKGGVWSGDEEGFLSYRQRLGRYDGRAARMLLWSLARLGCPLGDRTAGVLALAAADCCDTTTTTSVSTSHPPDPGAAPASEPATRSGAAGATGRHESSSSSSSGGGGGGLSNVCLALWALARVAQRPEESVMRQLVRQVYRDIPLAAGVDLVTVVRALAVLRYCPGPRFWRAVERRVACLAPGLTEQQASVLKSCCAQLGWQFSAKTLEALDHLDVGRRER</sequence>
<feature type="non-terminal residue" evidence="2">
    <location>
        <position position="1"/>
    </location>
</feature>
<gene>
    <name evidence="2" type="ORF">Agub_g10180</name>
</gene>
<proteinExistence type="predicted"/>
<name>A0AAD3DUF2_9CHLO</name>
<feature type="region of interest" description="Disordered" evidence="1">
    <location>
        <begin position="56"/>
        <end position="115"/>
    </location>
</feature>
<keyword evidence="3" id="KW-1185">Reference proteome</keyword>
<organism evidence="2 3">
    <name type="scientific">Astrephomene gubernaculifera</name>
    <dbReference type="NCBI Taxonomy" id="47775"/>
    <lineage>
        <taxon>Eukaryota</taxon>
        <taxon>Viridiplantae</taxon>
        <taxon>Chlorophyta</taxon>
        <taxon>core chlorophytes</taxon>
        <taxon>Chlorophyceae</taxon>
        <taxon>CS clade</taxon>
        <taxon>Chlamydomonadales</taxon>
        <taxon>Astrephomenaceae</taxon>
        <taxon>Astrephomene</taxon>
    </lineage>
</organism>